<sequence length="120" mass="13535">MLPLCLLKTVESSVLKDPRFVGTVKLIVNNLSVTNEQLFIEYFFVTFFLVLWTMSVNKDNEQNIHSNMGLCVSSCATGLSGNACLVHLVKVDKQGAFIICNSMRTRDILRNKHVNTRKNV</sequence>
<proteinExistence type="predicted"/>
<name>A0A8X6WRY8_9ARAC</name>
<evidence type="ECO:0000313" key="2">
    <source>
        <dbReference type="Proteomes" id="UP000886998"/>
    </source>
</evidence>
<comment type="caution">
    <text evidence="1">The sequence shown here is derived from an EMBL/GenBank/DDBJ whole genome shotgun (WGS) entry which is preliminary data.</text>
</comment>
<gene>
    <name evidence="1" type="ORF">TNIN_335561</name>
</gene>
<reference evidence="1" key="1">
    <citation type="submission" date="2020-08" db="EMBL/GenBank/DDBJ databases">
        <title>Multicomponent nature underlies the extraordinary mechanical properties of spider dragline silk.</title>
        <authorList>
            <person name="Kono N."/>
            <person name="Nakamura H."/>
            <person name="Mori M."/>
            <person name="Yoshida Y."/>
            <person name="Ohtoshi R."/>
            <person name="Malay A.D."/>
            <person name="Moran D.A.P."/>
            <person name="Tomita M."/>
            <person name="Numata K."/>
            <person name="Arakawa K."/>
        </authorList>
    </citation>
    <scope>NUCLEOTIDE SEQUENCE</scope>
</reference>
<keyword evidence="2" id="KW-1185">Reference proteome</keyword>
<dbReference type="Proteomes" id="UP000886998">
    <property type="component" value="Unassembled WGS sequence"/>
</dbReference>
<dbReference type="AlphaFoldDB" id="A0A8X6WRY8"/>
<dbReference type="EMBL" id="BMAV01001401">
    <property type="protein sequence ID" value="GFY39492.1"/>
    <property type="molecule type" value="Genomic_DNA"/>
</dbReference>
<organism evidence="1 2">
    <name type="scientific">Trichonephila inaurata madagascariensis</name>
    <dbReference type="NCBI Taxonomy" id="2747483"/>
    <lineage>
        <taxon>Eukaryota</taxon>
        <taxon>Metazoa</taxon>
        <taxon>Ecdysozoa</taxon>
        <taxon>Arthropoda</taxon>
        <taxon>Chelicerata</taxon>
        <taxon>Arachnida</taxon>
        <taxon>Araneae</taxon>
        <taxon>Araneomorphae</taxon>
        <taxon>Entelegynae</taxon>
        <taxon>Araneoidea</taxon>
        <taxon>Nephilidae</taxon>
        <taxon>Trichonephila</taxon>
        <taxon>Trichonephila inaurata</taxon>
    </lineage>
</organism>
<evidence type="ECO:0000313" key="1">
    <source>
        <dbReference type="EMBL" id="GFY39492.1"/>
    </source>
</evidence>
<protein>
    <submittedName>
        <fullName evidence="1">Uncharacterized protein</fullName>
    </submittedName>
</protein>
<accession>A0A8X6WRY8</accession>